<feature type="compositionally biased region" description="Acidic residues" evidence="1">
    <location>
        <begin position="97"/>
        <end position="118"/>
    </location>
</feature>
<feature type="compositionally biased region" description="Basic and acidic residues" evidence="1">
    <location>
        <begin position="83"/>
        <end position="96"/>
    </location>
</feature>
<proteinExistence type="predicted"/>
<accession>A0ABU6TWZ6</accession>
<protein>
    <submittedName>
        <fullName evidence="2">Uncharacterized protein</fullName>
    </submittedName>
</protein>
<dbReference type="Proteomes" id="UP001341840">
    <property type="component" value="Unassembled WGS sequence"/>
</dbReference>
<organism evidence="2 3">
    <name type="scientific">Stylosanthes scabra</name>
    <dbReference type="NCBI Taxonomy" id="79078"/>
    <lineage>
        <taxon>Eukaryota</taxon>
        <taxon>Viridiplantae</taxon>
        <taxon>Streptophyta</taxon>
        <taxon>Embryophyta</taxon>
        <taxon>Tracheophyta</taxon>
        <taxon>Spermatophyta</taxon>
        <taxon>Magnoliopsida</taxon>
        <taxon>eudicotyledons</taxon>
        <taxon>Gunneridae</taxon>
        <taxon>Pentapetalae</taxon>
        <taxon>rosids</taxon>
        <taxon>fabids</taxon>
        <taxon>Fabales</taxon>
        <taxon>Fabaceae</taxon>
        <taxon>Papilionoideae</taxon>
        <taxon>50 kb inversion clade</taxon>
        <taxon>dalbergioids sensu lato</taxon>
        <taxon>Dalbergieae</taxon>
        <taxon>Pterocarpus clade</taxon>
        <taxon>Stylosanthes</taxon>
    </lineage>
</organism>
<keyword evidence="3" id="KW-1185">Reference proteome</keyword>
<name>A0ABU6TWZ6_9FABA</name>
<comment type="caution">
    <text evidence="2">The sequence shown here is derived from an EMBL/GenBank/DDBJ whole genome shotgun (WGS) entry which is preliminary data.</text>
</comment>
<feature type="region of interest" description="Disordered" evidence="1">
    <location>
        <begin position="78"/>
        <end position="142"/>
    </location>
</feature>
<reference evidence="2 3" key="1">
    <citation type="journal article" date="2023" name="Plants (Basel)">
        <title>Bridging the Gap: Combining Genomics and Transcriptomics Approaches to Understand Stylosanthes scabra, an Orphan Legume from the Brazilian Caatinga.</title>
        <authorList>
            <person name="Ferreira-Neto J.R.C."/>
            <person name="da Silva M.D."/>
            <person name="Binneck E."/>
            <person name="de Melo N.F."/>
            <person name="da Silva R.H."/>
            <person name="de Melo A.L.T.M."/>
            <person name="Pandolfi V."/>
            <person name="Bustamante F.O."/>
            <person name="Brasileiro-Vidal A.C."/>
            <person name="Benko-Iseppon A.M."/>
        </authorList>
    </citation>
    <scope>NUCLEOTIDE SEQUENCE [LARGE SCALE GENOMIC DNA]</scope>
    <source>
        <tissue evidence="2">Leaves</tissue>
    </source>
</reference>
<sequence length="142" mass="16228">MKIAHSNRIHQRPGDEMFHIPRSARYIPYGDWDDWGIQLKKRKKRSEAVPLNQLPALVPKPLTPRRADLRYVVQLLHQLDPVTPEHESPSAERSEDFMDAEGGEDEDQDSEGGVDEAEYAPYRRATKPKEHPADSTDTASED</sequence>
<gene>
    <name evidence="2" type="ORF">PIB30_097844</name>
</gene>
<evidence type="ECO:0000313" key="3">
    <source>
        <dbReference type="Proteomes" id="UP001341840"/>
    </source>
</evidence>
<evidence type="ECO:0000313" key="2">
    <source>
        <dbReference type="EMBL" id="MED6153049.1"/>
    </source>
</evidence>
<evidence type="ECO:0000256" key="1">
    <source>
        <dbReference type="SAM" id="MobiDB-lite"/>
    </source>
</evidence>
<dbReference type="EMBL" id="JASCZI010093062">
    <property type="protein sequence ID" value="MED6153049.1"/>
    <property type="molecule type" value="Genomic_DNA"/>
</dbReference>